<keyword evidence="8" id="KW-1185">Reference proteome</keyword>
<feature type="domain" description="PPIase FKBP-type" evidence="6">
    <location>
        <begin position="48"/>
        <end position="137"/>
    </location>
</feature>
<evidence type="ECO:0000259" key="6">
    <source>
        <dbReference type="PROSITE" id="PS50059"/>
    </source>
</evidence>
<name>A0A8H5F9E4_9AGAR</name>
<dbReference type="FunFam" id="3.10.50.40:FF:000006">
    <property type="entry name" value="Peptidyl-prolyl cis-trans isomerase"/>
    <property type="match status" value="1"/>
</dbReference>
<dbReference type="GO" id="GO:0005783">
    <property type="term" value="C:endoplasmic reticulum"/>
    <property type="evidence" value="ECO:0007669"/>
    <property type="project" value="TreeGrafter"/>
</dbReference>
<sequence>MESLKNLFWWMLGYSEPEPIDDGRVPPEELVIETTFMPEGTSPKAKTGDRIRVHYTGTLFSNGKKFDSSLDRGQALPLILGVGQVIPGWDQGLQGMCLHEKRTLTIPSHLAYGSARVGGVIPANSALVFTVELVGLDPA</sequence>
<dbReference type="EC" id="5.2.1.8" evidence="2 5"/>
<evidence type="ECO:0000256" key="3">
    <source>
        <dbReference type="ARBA" id="ARBA00023110"/>
    </source>
</evidence>
<dbReference type="OrthoDB" id="1902587at2759"/>
<evidence type="ECO:0000256" key="4">
    <source>
        <dbReference type="ARBA" id="ARBA00023235"/>
    </source>
</evidence>
<keyword evidence="4 5" id="KW-0413">Isomerase</keyword>
<dbReference type="PANTHER" id="PTHR45779:SF7">
    <property type="entry name" value="PEPTIDYLPROLYL ISOMERASE"/>
    <property type="match status" value="1"/>
</dbReference>
<dbReference type="SUPFAM" id="SSF54534">
    <property type="entry name" value="FKBP-like"/>
    <property type="match status" value="1"/>
</dbReference>
<dbReference type="Pfam" id="PF00254">
    <property type="entry name" value="FKBP_C"/>
    <property type="match status" value="1"/>
</dbReference>
<evidence type="ECO:0000256" key="2">
    <source>
        <dbReference type="ARBA" id="ARBA00013194"/>
    </source>
</evidence>
<dbReference type="GO" id="GO:0003755">
    <property type="term" value="F:peptidyl-prolyl cis-trans isomerase activity"/>
    <property type="evidence" value="ECO:0007669"/>
    <property type="project" value="UniProtKB-KW"/>
</dbReference>
<dbReference type="Gene3D" id="3.10.50.40">
    <property type="match status" value="1"/>
</dbReference>
<dbReference type="PROSITE" id="PS50059">
    <property type="entry name" value="FKBP_PPIASE"/>
    <property type="match status" value="1"/>
</dbReference>
<dbReference type="EMBL" id="JAACJJ010000003">
    <property type="protein sequence ID" value="KAF5328601.1"/>
    <property type="molecule type" value="Genomic_DNA"/>
</dbReference>
<comment type="caution">
    <text evidence="7">The sequence shown here is derived from an EMBL/GenBank/DDBJ whole genome shotgun (WGS) entry which is preliminary data.</text>
</comment>
<comment type="catalytic activity">
    <reaction evidence="1 5">
        <text>[protein]-peptidylproline (omega=180) = [protein]-peptidylproline (omega=0)</text>
        <dbReference type="Rhea" id="RHEA:16237"/>
        <dbReference type="Rhea" id="RHEA-COMP:10747"/>
        <dbReference type="Rhea" id="RHEA-COMP:10748"/>
        <dbReference type="ChEBI" id="CHEBI:83833"/>
        <dbReference type="ChEBI" id="CHEBI:83834"/>
        <dbReference type="EC" id="5.2.1.8"/>
    </reaction>
</comment>
<accession>A0A8H5F9E4</accession>
<protein>
    <recommendedName>
        <fullName evidence="2 5">peptidylprolyl isomerase</fullName>
        <ecNumber evidence="2 5">5.2.1.8</ecNumber>
    </recommendedName>
</protein>
<proteinExistence type="predicted"/>
<evidence type="ECO:0000256" key="5">
    <source>
        <dbReference type="PROSITE-ProRule" id="PRU00277"/>
    </source>
</evidence>
<dbReference type="AlphaFoldDB" id="A0A8H5F9E4"/>
<evidence type="ECO:0000313" key="8">
    <source>
        <dbReference type="Proteomes" id="UP000567179"/>
    </source>
</evidence>
<dbReference type="PANTHER" id="PTHR45779">
    <property type="entry name" value="PEPTIDYLPROLYL ISOMERASE"/>
    <property type="match status" value="1"/>
</dbReference>
<gene>
    <name evidence="7" type="ORF">D9619_011592</name>
</gene>
<dbReference type="InterPro" id="IPR001179">
    <property type="entry name" value="PPIase_FKBP_dom"/>
</dbReference>
<evidence type="ECO:0000256" key="1">
    <source>
        <dbReference type="ARBA" id="ARBA00000971"/>
    </source>
</evidence>
<dbReference type="Proteomes" id="UP000567179">
    <property type="component" value="Unassembled WGS sequence"/>
</dbReference>
<evidence type="ECO:0000313" key="7">
    <source>
        <dbReference type="EMBL" id="KAF5328601.1"/>
    </source>
</evidence>
<dbReference type="InterPro" id="IPR044609">
    <property type="entry name" value="FKBP2/11"/>
</dbReference>
<organism evidence="7 8">
    <name type="scientific">Psilocybe cf. subviscida</name>
    <dbReference type="NCBI Taxonomy" id="2480587"/>
    <lineage>
        <taxon>Eukaryota</taxon>
        <taxon>Fungi</taxon>
        <taxon>Dikarya</taxon>
        <taxon>Basidiomycota</taxon>
        <taxon>Agaricomycotina</taxon>
        <taxon>Agaricomycetes</taxon>
        <taxon>Agaricomycetidae</taxon>
        <taxon>Agaricales</taxon>
        <taxon>Agaricineae</taxon>
        <taxon>Strophariaceae</taxon>
        <taxon>Psilocybe</taxon>
    </lineage>
</organism>
<keyword evidence="3 5" id="KW-0697">Rotamase</keyword>
<dbReference type="InterPro" id="IPR046357">
    <property type="entry name" value="PPIase_dom_sf"/>
</dbReference>
<reference evidence="7 8" key="1">
    <citation type="journal article" date="2020" name="ISME J.">
        <title>Uncovering the hidden diversity of litter-decomposition mechanisms in mushroom-forming fungi.</title>
        <authorList>
            <person name="Floudas D."/>
            <person name="Bentzer J."/>
            <person name="Ahren D."/>
            <person name="Johansson T."/>
            <person name="Persson P."/>
            <person name="Tunlid A."/>
        </authorList>
    </citation>
    <scope>NUCLEOTIDE SEQUENCE [LARGE SCALE GENOMIC DNA]</scope>
    <source>
        <strain evidence="7 8">CBS 101986</strain>
    </source>
</reference>